<dbReference type="SUPFAM" id="SSF52058">
    <property type="entry name" value="L domain-like"/>
    <property type="match status" value="1"/>
</dbReference>
<feature type="region of interest" description="Disordered" evidence="3">
    <location>
        <begin position="146"/>
        <end position="240"/>
    </location>
</feature>
<feature type="compositionally biased region" description="Polar residues" evidence="3">
    <location>
        <begin position="259"/>
        <end position="273"/>
    </location>
</feature>
<proteinExistence type="predicted"/>
<evidence type="ECO:0000256" key="1">
    <source>
        <dbReference type="ARBA" id="ARBA00022614"/>
    </source>
</evidence>
<dbReference type="Pfam" id="PF12799">
    <property type="entry name" value="LRR_4"/>
    <property type="match status" value="2"/>
</dbReference>
<sequence length="1794" mass="199269">MEPWLDSLSEDWKSEHRSSSPAPSLSSSRQNHSSILSRSQSRIPHLAKNMRKDSSSGSFLRHRSTRGQARQNSESILRERSASSLNMPPQSGSQKQASLPRRPSSAFSESQNSVQHHSIHEKPAADQTPEWKRRLIHGEDLGSDGFDLFSPSKLEGIFKNPAPSGGQQRDHNSEQTESDSVRRKPFTLPTTNPLSDQYSSVRQTRSLPNLEVLEEVNEEDELSGHDLPALPSSPARADSAGSIRGLVKHRVQSLERASANVSGASSPTSSQQDGYDVSDPRWRTVSGQEELKNEFISPVTMSKQNSIRATALRNSLEANVQALDSRLKKILPGDMERPSSSASDRDISYGNKSDLLTTNNNEPLPDLTSQSLPDDLSMGTQDFISHGGFINSRRGGRSNEASFLHKSLSLSQEQSQEHSQFESNWRPTMQFHSSPPQNSRFYDESIEQSKFSASAPGSPHDTSVVHHTESHSKPVSSGSPLKLFGNRDTYTNNKLMRILSHFEEPGDQSENQEESPQEQQEQQDNALRMSQFGKGELDGFGFVQDVPKPAPIESALVSSNDRIFRSVLDDNGETHDMTSKTRPEYPQGDQRQGKPTEASGVSEKDRMTKRRKTLVKDMVSIEGHELEFKVSQLDEVATLAGKKRKDARPGDDGMPADPEVLASRSLLKPKLSRRTSVNRVPSDTQREPIQEESGAESPAEGLTEALAAELASFAQDAAQLNNDSRKPSLATKDYMEEANKVMQFIRSRGKPKPALPEISEPENVSELNPDAILDLDIDAESTKDDFSRPPSRDRTAKPLPDRRHARHDSRTADYLKKYQDQDDMDMLTSTSVFGTGNLAPIDKRQIQVEGSDRNALDDSQNSQESSPPNIRILNHSETVRKRKYSTSTVDAPADSTLPQPISSQHSDPSSTQRTFPTSSSTSGHKGVIACGTVSIPDQVGLMTFDHEKKMWVKKMASKDDSRPFSRLERTEDDPFGDIPDLSIDEQQELERARREREERQQLEQQSEGKVADSEAGMDSKVQQQPYRQPLAELDPEMVTNGDQRDQQLSESEDEDEDEHINQSSLRSKASEHEANLHNGVASEPPVQLKEGRRQARVVTIAFSSPVVSGVNYANMSDQDFDDLPREDDLPIDDSQIDLEDEHLEDRIPGQFATQKVAHSQQKQSQTGTKEPKNAVNFQPRTISPIAEDDEDQFEGQMSMIRVRQSSEMTPAGPGTISKRNKATNKASSILCLTPLSEFSVHQIDSAKHLDQSYVEERKHPNALRQAHGSLALAVDELVKAITDAVPDELYWEQLRRLALKKNSVSSVHGLQEYCPVLEELSVHDNQLTQVNGLPQSLRVLDIHNNMLNDLTSWGHLHNLQYLDVSGNQLESLEGFSSLVHLRSLKVNNNRVTNIDGILDLNGLLELELSGNDLVTVDFEGSELSRLKSLDLSHNQLIAARNLDCLPALQELDLSHNMLEEFAVPSGGGKVLDVTDLRLAGNQLSTIDLRQLPSLTRLDLDSNSIKDIHGLSLAYNLEVLSLREQRDSPDILSLVLSTPNECRQIRLSSNHVQNGTFALPSTPQNNLRELEIAACGISEFPMSFGACFPNCRSLNANFNAIGDIAPLRKMLKLKSLFLAGNRIRKLRRTCVVLSRLGLLESLELRDNPLTVGFYSPLSMSTDRGAETDLEGGMESIYLLPQASAVDDLHWIKMLDEITGLKRRTIELLLVDHCRNLVHLDGLPLSRERVLGQDAVWGTLTARGVLKKPNPSPDENSVAESVVEEDGDHGQSEHGQSETEGREQEEQNVTDHVTSP</sequence>
<dbReference type="GO" id="GO:0031028">
    <property type="term" value="P:septation initiation signaling"/>
    <property type="evidence" value="ECO:0007669"/>
    <property type="project" value="TreeGrafter"/>
</dbReference>
<feature type="compositionally biased region" description="Basic and acidic residues" evidence="3">
    <location>
        <begin position="168"/>
        <end position="182"/>
    </location>
</feature>
<feature type="compositionally biased region" description="Polar residues" evidence="3">
    <location>
        <begin position="896"/>
        <end position="923"/>
    </location>
</feature>
<name>A0AAN6ISB6_EXODE</name>
<feature type="region of interest" description="Disordered" evidence="3">
    <location>
        <begin position="955"/>
        <end position="1093"/>
    </location>
</feature>
<dbReference type="SMART" id="SM00365">
    <property type="entry name" value="LRR_SD22"/>
    <property type="match status" value="7"/>
</dbReference>
<feature type="compositionally biased region" description="Polar residues" evidence="3">
    <location>
        <begin position="66"/>
        <end position="75"/>
    </location>
</feature>
<comment type="caution">
    <text evidence="4">The sequence shown here is derived from an EMBL/GenBank/DDBJ whole genome shotgun (WGS) entry which is preliminary data.</text>
</comment>
<evidence type="ECO:0000313" key="5">
    <source>
        <dbReference type="Proteomes" id="UP001161757"/>
    </source>
</evidence>
<feature type="compositionally biased region" description="Polar residues" evidence="3">
    <location>
        <begin position="29"/>
        <end position="42"/>
    </location>
</feature>
<feature type="region of interest" description="Disordered" evidence="3">
    <location>
        <begin position="412"/>
        <end position="484"/>
    </location>
</feature>
<feature type="region of interest" description="Disordered" evidence="3">
    <location>
        <begin position="505"/>
        <end position="525"/>
    </location>
</feature>
<feature type="compositionally biased region" description="Basic and acidic residues" evidence="3">
    <location>
        <begin position="568"/>
        <end position="583"/>
    </location>
</feature>
<dbReference type="InterPro" id="IPR025875">
    <property type="entry name" value="Leu-rich_rpt_4"/>
</dbReference>
<gene>
    <name evidence="4" type="primary">NUD1</name>
    <name evidence="4" type="ORF">HRR80_007367</name>
</gene>
<feature type="region of interest" description="Disordered" evidence="3">
    <location>
        <begin position="640"/>
        <end position="704"/>
    </location>
</feature>
<feature type="region of interest" description="Disordered" evidence="3">
    <location>
        <begin position="1"/>
        <end position="130"/>
    </location>
</feature>
<protein>
    <submittedName>
        <fullName evidence="4">Protein nud1</fullName>
    </submittedName>
</protein>
<dbReference type="InterPro" id="IPR001611">
    <property type="entry name" value="Leu-rich_rpt"/>
</dbReference>
<feature type="compositionally biased region" description="Acidic residues" evidence="3">
    <location>
        <begin position="212"/>
        <end position="221"/>
    </location>
</feature>
<dbReference type="InterPro" id="IPR003591">
    <property type="entry name" value="Leu-rich_rpt_typical-subtyp"/>
</dbReference>
<keyword evidence="2" id="KW-0677">Repeat</keyword>
<feature type="region of interest" description="Disordered" evidence="3">
    <location>
        <begin position="1156"/>
        <end position="1190"/>
    </location>
</feature>
<feature type="compositionally biased region" description="Polar residues" evidence="3">
    <location>
        <begin position="857"/>
        <end position="868"/>
    </location>
</feature>
<feature type="region of interest" description="Disordered" evidence="3">
    <location>
        <begin position="850"/>
        <end position="926"/>
    </location>
</feature>
<reference evidence="4" key="1">
    <citation type="submission" date="2023-01" db="EMBL/GenBank/DDBJ databases">
        <title>Exophiala dermititidis isolated from Cystic Fibrosis Patient.</title>
        <authorList>
            <person name="Kurbessoian T."/>
            <person name="Crocker A."/>
            <person name="Murante D."/>
            <person name="Hogan D.A."/>
            <person name="Stajich J.E."/>
        </authorList>
    </citation>
    <scope>NUCLEOTIDE SEQUENCE</scope>
    <source>
        <strain evidence="4">Ex8</strain>
    </source>
</reference>
<feature type="compositionally biased region" description="Basic and acidic residues" evidence="3">
    <location>
        <begin position="118"/>
        <end position="130"/>
    </location>
</feature>
<dbReference type="Proteomes" id="UP001161757">
    <property type="component" value="Unassembled WGS sequence"/>
</dbReference>
<feature type="region of interest" description="Disordered" evidence="3">
    <location>
        <begin position="1742"/>
        <end position="1794"/>
    </location>
</feature>
<feature type="compositionally biased region" description="Polar residues" evidence="3">
    <location>
        <begin position="82"/>
        <end position="97"/>
    </location>
</feature>
<feature type="compositionally biased region" description="Basic and acidic residues" evidence="3">
    <location>
        <begin position="955"/>
        <end position="969"/>
    </location>
</feature>
<feature type="compositionally biased region" description="Basic and acidic residues" evidence="3">
    <location>
        <begin position="1766"/>
        <end position="1783"/>
    </location>
</feature>
<evidence type="ECO:0000313" key="4">
    <source>
        <dbReference type="EMBL" id="KAJ8988742.1"/>
    </source>
</evidence>
<feature type="compositionally biased region" description="Basic and acidic residues" evidence="3">
    <location>
        <begin position="780"/>
        <end position="817"/>
    </location>
</feature>
<feature type="region of interest" description="Disordered" evidence="3">
    <location>
        <begin position="568"/>
        <end position="611"/>
    </location>
</feature>
<dbReference type="GO" id="GO:1902412">
    <property type="term" value="P:regulation of mitotic cytokinesis"/>
    <property type="evidence" value="ECO:0007669"/>
    <property type="project" value="TreeGrafter"/>
</dbReference>
<feature type="compositionally biased region" description="Basic and acidic residues" evidence="3">
    <location>
        <begin position="463"/>
        <end position="472"/>
    </location>
</feature>
<feature type="compositionally biased region" description="Polar residues" evidence="3">
    <location>
        <begin position="350"/>
        <end position="375"/>
    </location>
</feature>
<feature type="compositionally biased region" description="Polar residues" evidence="3">
    <location>
        <begin position="105"/>
        <end position="116"/>
    </location>
</feature>
<feature type="compositionally biased region" description="Polar residues" evidence="3">
    <location>
        <begin position="188"/>
        <end position="207"/>
    </location>
</feature>
<dbReference type="EMBL" id="JAJGCB010000017">
    <property type="protein sequence ID" value="KAJ8988742.1"/>
    <property type="molecule type" value="Genomic_DNA"/>
</dbReference>
<feature type="compositionally biased region" description="Basic and acidic residues" evidence="3">
    <location>
        <begin position="988"/>
        <end position="1001"/>
    </location>
</feature>
<dbReference type="GO" id="GO:0061499">
    <property type="term" value="C:outer plaque of mitotic spindle pole body"/>
    <property type="evidence" value="ECO:0007669"/>
    <property type="project" value="TreeGrafter"/>
</dbReference>
<dbReference type="Gene3D" id="3.80.10.10">
    <property type="entry name" value="Ribonuclease Inhibitor"/>
    <property type="match status" value="3"/>
</dbReference>
<organism evidence="4 5">
    <name type="scientific">Exophiala dermatitidis</name>
    <name type="common">Black yeast-like fungus</name>
    <name type="synonym">Wangiella dermatitidis</name>
    <dbReference type="NCBI Taxonomy" id="5970"/>
    <lineage>
        <taxon>Eukaryota</taxon>
        <taxon>Fungi</taxon>
        <taxon>Dikarya</taxon>
        <taxon>Ascomycota</taxon>
        <taxon>Pezizomycotina</taxon>
        <taxon>Eurotiomycetes</taxon>
        <taxon>Chaetothyriomycetidae</taxon>
        <taxon>Chaetothyriales</taxon>
        <taxon>Herpotrichiellaceae</taxon>
        <taxon>Exophiala</taxon>
    </lineage>
</organism>
<dbReference type="PROSITE" id="PS51450">
    <property type="entry name" value="LRR"/>
    <property type="match status" value="5"/>
</dbReference>
<dbReference type="PRINTS" id="PR00019">
    <property type="entry name" value="LEURICHRPT"/>
</dbReference>
<feature type="compositionally biased region" description="Polar residues" evidence="3">
    <location>
        <begin position="1156"/>
        <end position="1168"/>
    </location>
</feature>
<dbReference type="InterPro" id="IPR052574">
    <property type="entry name" value="CDIRP"/>
</dbReference>
<keyword evidence="1" id="KW-0433">Leucine-rich repeat</keyword>
<feature type="region of interest" description="Disordered" evidence="3">
    <location>
        <begin position="331"/>
        <end position="375"/>
    </location>
</feature>
<dbReference type="PANTHER" id="PTHR47566:SF1">
    <property type="entry name" value="PROTEIN NUD1"/>
    <property type="match status" value="1"/>
</dbReference>
<evidence type="ECO:0000256" key="2">
    <source>
        <dbReference type="ARBA" id="ARBA00022737"/>
    </source>
</evidence>
<dbReference type="GO" id="GO:0035591">
    <property type="term" value="F:signaling adaptor activity"/>
    <property type="evidence" value="ECO:0007669"/>
    <property type="project" value="TreeGrafter"/>
</dbReference>
<dbReference type="PANTHER" id="PTHR47566">
    <property type="match status" value="1"/>
</dbReference>
<feature type="compositionally biased region" description="Polar residues" evidence="3">
    <location>
        <begin position="674"/>
        <end position="683"/>
    </location>
</feature>
<feature type="compositionally biased region" description="Polar residues" evidence="3">
    <location>
        <begin position="425"/>
        <end position="440"/>
    </location>
</feature>
<dbReference type="InterPro" id="IPR032675">
    <property type="entry name" value="LRR_dom_sf"/>
</dbReference>
<accession>A0AAN6ISB6</accession>
<dbReference type="SMART" id="SM00369">
    <property type="entry name" value="LRR_TYP"/>
    <property type="match status" value="7"/>
</dbReference>
<feature type="region of interest" description="Disordered" evidence="3">
    <location>
        <begin position="742"/>
        <end position="817"/>
    </location>
</feature>
<feature type="compositionally biased region" description="Low complexity" evidence="3">
    <location>
        <begin position="19"/>
        <end position="28"/>
    </location>
</feature>
<feature type="region of interest" description="Disordered" evidence="3">
    <location>
        <begin position="254"/>
        <end position="281"/>
    </location>
</feature>
<evidence type="ECO:0000256" key="3">
    <source>
        <dbReference type="SAM" id="MobiDB-lite"/>
    </source>
</evidence>
<feature type="compositionally biased region" description="Acidic residues" evidence="3">
    <location>
        <begin position="505"/>
        <end position="516"/>
    </location>
</feature>